<dbReference type="PROSITE" id="PS00086">
    <property type="entry name" value="CYTOCHROME_P450"/>
    <property type="match status" value="1"/>
</dbReference>
<keyword evidence="4 7" id="KW-0560">Oxidoreductase</keyword>
<evidence type="ECO:0000313" key="8">
    <source>
        <dbReference type="EMBL" id="GGS46172.1"/>
    </source>
</evidence>
<evidence type="ECO:0000256" key="4">
    <source>
        <dbReference type="ARBA" id="ARBA00023002"/>
    </source>
</evidence>
<reference evidence="8" key="2">
    <citation type="submission" date="2020-09" db="EMBL/GenBank/DDBJ databases">
        <authorList>
            <person name="Sun Q."/>
            <person name="Ohkuma M."/>
        </authorList>
    </citation>
    <scope>NUCLEOTIDE SEQUENCE</scope>
    <source>
        <strain evidence="8">JCM 3276</strain>
    </source>
</reference>
<keyword evidence="9" id="KW-1185">Reference proteome</keyword>
<keyword evidence="2 7" id="KW-0349">Heme</keyword>
<dbReference type="RefSeq" id="WP_189212710.1">
    <property type="nucleotide sequence ID" value="NZ_BMRB01000004.1"/>
</dbReference>
<dbReference type="Proteomes" id="UP000660680">
    <property type="component" value="Unassembled WGS sequence"/>
</dbReference>
<dbReference type="InterPro" id="IPR017972">
    <property type="entry name" value="Cyt_P450_CS"/>
</dbReference>
<dbReference type="InterPro" id="IPR036396">
    <property type="entry name" value="Cyt_P450_sf"/>
</dbReference>
<evidence type="ECO:0000256" key="5">
    <source>
        <dbReference type="ARBA" id="ARBA00023004"/>
    </source>
</evidence>
<accession>A0A918LH07</accession>
<dbReference type="GO" id="GO:0004497">
    <property type="term" value="F:monooxygenase activity"/>
    <property type="evidence" value="ECO:0007669"/>
    <property type="project" value="UniProtKB-KW"/>
</dbReference>
<dbReference type="GO" id="GO:0005506">
    <property type="term" value="F:iron ion binding"/>
    <property type="evidence" value="ECO:0007669"/>
    <property type="project" value="InterPro"/>
</dbReference>
<keyword evidence="3 7" id="KW-0479">Metal-binding</keyword>
<keyword evidence="6 7" id="KW-0503">Monooxygenase</keyword>
<dbReference type="GO" id="GO:0016705">
    <property type="term" value="F:oxidoreductase activity, acting on paired donors, with incorporation or reduction of molecular oxygen"/>
    <property type="evidence" value="ECO:0007669"/>
    <property type="project" value="InterPro"/>
</dbReference>
<dbReference type="FunFam" id="1.10.630.10:FF:000018">
    <property type="entry name" value="Cytochrome P450 monooxygenase"/>
    <property type="match status" value="1"/>
</dbReference>
<proteinExistence type="inferred from homology"/>
<dbReference type="Gene3D" id="1.10.630.10">
    <property type="entry name" value="Cytochrome P450"/>
    <property type="match status" value="1"/>
</dbReference>
<name>A0A918LH07_9PSEU</name>
<evidence type="ECO:0000256" key="7">
    <source>
        <dbReference type="RuleBase" id="RU000461"/>
    </source>
</evidence>
<evidence type="ECO:0000256" key="1">
    <source>
        <dbReference type="ARBA" id="ARBA00010617"/>
    </source>
</evidence>
<dbReference type="PRINTS" id="PR00359">
    <property type="entry name" value="BP450"/>
</dbReference>
<dbReference type="InterPro" id="IPR001128">
    <property type="entry name" value="Cyt_P450"/>
</dbReference>
<dbReference type="Pfam" id="PF00067">
    <property type="entry name" value="p450"/>
    <property type="match status" value="1"/>
</dbReference>
<evidence type="ECO:0000256" key="3">
    <source>
        <dbReference type="ARBA" id="ARBA00022723"/>
    </source>
</evidence>
<dbReference type="AlphaFoldDB" id="A0A918LH07"/>
<evidence type="ECO:0000313" key="9">
    <source>
        <dbReference type="Proteomes" id="UP000660680"/>
    </source>
</evidence>
<dbReference type="EMBL" id="BMRB01000004">
    <property type="protein sequence ID" value="GGS46172.1"/>
    <property type="molecule type" value="Genomic_DNA"/>
</dbReference>
<dbReference type="PANTHER" id="PTHR46696:SF1">
    <property type="entry name" value="CYTOCHROME P450 YJIB-RELATED"/>
    <property type="match status" value="1"/>
</dbReference>
<organism evidence="8 9">
    <name type="scientific">Actinokineospora fastidiosa</name>
    <dbReference type="NCBI Taxonomy" id="1816"/>
    <lineage>
        <taxon>Bacteria</taxon>
        <taxon>Bacillati</taxon>
        <taxon>Actinomycetota</taxon>
        <taxon>Actinomycetes</taxon>
        <taxon>Pseudonocardiales</taxon>
        <taxon>Pseudonocardiaceae</taxon>
        <taxon>Actinokineospora</taxon>
    </lineage>
</organism>
<dbReference type="InterPro" id="IPR002397">
    <property type="entry name" value="Cyt_P450_B"/>
</dbReference>
<reference evidence="8" key="1">
    <citation type="journal article" date="2014" name="Int. J. Syst. Evol. Microbiol.">
        <title>Complete genome sequence of Corynebacterium casei LMG S-19264T (=DSM 44701T), isolated from a smear-ripened cheese.</title>
        <authorList>
            <consortium name="US DOE Joint Genome Institute (JGI-PGF)"/>
            <person name="Walter F."/>
            <person name="Albersmeier A."/>
            <person name="Kalinowski J."/>
            <person name="Ruckert C."/>
        </authorList>
    </citation>
    <scope>NUCLEOTIDE SEQUENCE</scope>
    <source>
        <strain evidence="8">JCM 3276</strain>
    </source>
</reference>
<keyword evidence="5 7" id="KW-0408">Iron</keyword>
<evidence type="ECO:0000256" key="6">
    <source>
        <dbReference type="ARBA" id="ARBA00023033"/>
    </source>
</evidence>
<comment type="caution">
    <text evidence="8">The sequence shown here is derived from an EMBL/GenBank/DDBJ whole genome shotgun (WGS) entry which is preliminary data.</text>
</comment>
<sequence length="392" mass="43183">MLPEPYTPEFYRDPHPTLAALRRTEPVKRFRLFGFVDAWLVTRYADARTVFGDPRFQMSLPGERGPFEPPLDDINAPTTLANASPEDHARLKGVMMRGFTPRGLAAVEARVQTMVDKLLAELAGRAEFDVVSEFARPVAFGVIGELLGVPEHERPGLPDRIMGKPARHMSGEELKRRNQETMRRAHAYLADLIAEKRANPGDDVTTAMIGAADDGGPITPDELRAALMSLLIAGFVTSLNMVASGIGELIALPEARERVADDPDAARWAVEEACRFHSPFLSASRVAVADLELGGRTVRRGDIVMVSLNSVNRDGDQFADADRFDIDRRPNPHLAFGHGAHHCIGAAVARLEGRIAFRSFFRQLPGVRAVSDERAWRSDGIIRGLAELRVTR</sequence>
<gene>
    <name evidence="8" type="ORF">GCM10010171_46720</name>
</gene>
<protein>
    <submittedName>
        <fullName evidence="8">Cytochrome P450 hydroxylase</fullName>
    </submittedName>
</protein>
<dbReference type="PANTHER" id="PTHR46696">
    <property type="entry name" value="P450, PUTATIVE (EUROFUNG)-RELATED"/>
    <property type="match status" value="1"/>
</dbReference>
<comment type="similarity">
    <text evidence="1 7">Belongs to the cytochrome P450 family.</text>
</comment>
<dbReference type="GO" id="GO:0020037">
    <property type="term" value="F:heme binding"/>
    <property type="evidence" value="ECO:0007669"/>
    <property type="project" value="InterPro"/>
</dbReference>
<evidence type="ECO:0000256" key="2">
    <source>
        <dbReference type="ARBA" id="ARBA00022617"/>
    </source>
</evidence>
<dbReference type="SUPFAM" id="SSF48264">
    <property type="entry name" value="Cytochrome P450"/>
    <property type="match status" value="1"/>
</dbReference>